<accession>A0A2N9JDI4</accession>
<dbReference type="Pfam" id="PF04023">
    <property type="entry name" value="FeoA"/>
    <property type="match status" value="1"/>
</dbReference>
<gene>
    <name evidence="3" type="ORF">MPLG2_0430</name>
</gene>
<dbReference type="EMBL" id="LT985188">
    <property type="protein sequence ID" value="SPD85466.1"/>
    <property type="molecule type" value="Genomic_DNA"/>
</dbReference>
<evidence type="ECO:0000256" key="1">
    <source>
        <dbReference type="ARBA" id="ARBA00023004"/>
    </source>
</evidence>
<keyword evidence="1" id="KW-0408">Iron</keyword>
<dbReference type="RefSeq" id="WP_105184692.1">
    <property type="nucleotide sequence ID" value="NZ_BAAAGO010000043.1"/>
</dbReference>
<organism evidence="3 4">
    <name type="scientific">Micropruina glycogenica</name>
    <dbReference type="NCBI Taxonomy" id="75385"/>
    <lineage>
        <taxon>Bacteria</taxon>
        <taxon>Bacillati</taxon>
        <taxon>Actinomycetota</taxon>
        <taxon>Actinomycetes</taxon>
        <taxon>Propionibacteriales</taxon>
        <taxon>Nocardioidaceae</taxon>
        <taxon>Micropruina</taxon>
    </lineage>
</organism>
<dbReference type="InterPro" id="IPR038157">
    <property type="entry name" value="FeoA_core_dom"/>
</dbReference>
<reference evidence="3 4" key="1">
    <citation type="submission" date="2018-02" db="EMBL/GenBank/DDBJ databases">
        <authorList>
            <person name="Cohen D.B."/>
            <person name="Kent A.D."/>
        </authorList>
    </citation>
    <scope>NUCLEOTIDE SEQUENCE [LARGE SCALE GENOMIC DNA]</scope>
    <source>
        <strain evidence="3">1</strain>
    </source>
</reference>
<dbReference type="Proteomes" id="UP000238164">
    <property type="component" value="Chromosome 1"/>
</dbReference>
<dbReference type="KEGG" id="mgg:MPLG2_0430"/>
<dbReference type="InterPro" id="IPR007167">
    <property type="entry name" value="Fe-transptr_FeoA-like"/>
</dbReference>
<dbReference type="AlphaFoldDB" id="A0A2N9JDI4"/>
<evidence type="ECO:0000313" key="3">
    <source>
        <dbReference type="EMBL" id="SPD85466.1"/>
    </source>
</evidence>
<keyword evidence="4" id="KW-1185">Reference proteome</keyword>
<dbReference type="Gene3D" id="2.30.30.90">
    <property type="match status" value="1"/>
</dbReference>
<dbReference type="SMART" id="SM00899">
    <property type="entry name" value="FeoA"/>
    <property type="match status" value="1"/>
</dbReference>
<dbReference type="SUPFAM" id="SSF50037">
    <property type="entry name" value="C-terminal domain of transcriptional repressors"/>
    <property type="match status" value="1"/>
</dbReference>
<name>A0A2N9JDI4_9ACTN</name>
<protein>
    <recommendedName>
        <fullName evidence="2">Ferrous iron transporter FeoA-like domain-containing protein</fullName>
    </recommendedName>
</protein>
<sequence length="75" mass="7576">MTALTLADAPLATPVTVVHVPLALARQLSRMGLRQGTSFEVVRRSSGGGRVVAVAGSRVALGGSVLRAVAVEVAP</sequence>
<evidence type="ECO:0000259" key="2">
    <source>
        <dbReference type="SMART" id="SM00899"/>
    </source>
</evidence>
<evidence type="ECO:0000313" key="4">
    <source>
        <dbReference type="Proteomes" id="UP000238164"/>
    </source>
</evidence>
<feature type="domain" description="Ferrous iron transporter FeoA-like" evidence="2">
    <location>
        <begin position="4"/>
        <end position="73"/>
    </location>
</feature>
<dbReference type="GO" id="GO:0046914">
    <property type="term" value="F:transition metal ion binding"/>
    <property type="evidence" value="ECO:0007669"/>
    <property type="project" value="InterPro"/>
</dbReference>
<proteinExistence type="predicted"/>
<dbReference type="InterPro" id="IPR008988">
    <property type="entry name" value="Transcriptional_repressor_C"/>
</dbReference>